<dbReference type="InterPro" id="IPR021109">
    <property type="entry name" value="Peptidase_aspartic_dom_sf"/>
</dbReference>
<sequence length="223" mass="24885">PTIKCQKCLRVGHDSANCKLEPLTPRPEKRTSNEERKTLAITTHDNCNDKFFKKVSIGDQNFVAYVDFGSECSLMRESDACNLSLTKVLTELPFIKGFGNSSVTPSYKTFATIKLDEVEAQIEFLVVKDDLLHTSLLVGQNFTELPCVTVLKDNSKLIFYKSPDNDTQNRDNGLKLYVLNATKLKKVDLVEVCTSDPSFSGDVYVEGYSCGEPGNEYHLHQGA</sequence>
<protein>
    <submittedName>
        <fullName evidence="1">Uncharacterized protein</fullName>
    </submittedName>
</protein>
<gene>
    <name evidence="1" type="ORF">g.3497</name>
</gene>
<reference evidence="1" key="1">
    <citation type="submission" date="2015-09" db="EMBL/GenBank/DDBJ databases">
        <title>De novo assembly of Pectinophora gossypiella (Pink Bollworm) gut transcriptome.</title>
        <authorList>
            <person name="Tassone E.E."/>
        </authorList>
    </citation>
    <scope>NUCLEOTIDE SEQUENCE</scope>
</reference>
<proteinExistence type="predicted"/>
<dbReference type="CDD" id="cd00303">
    <property type="entry name" value="retropepsin_like"/>
    <property type="match status" value="1"/>
</dbReference>
<name>A0A1E1W6B3_PECGO</name>
<feature type="non-terminal residue" evidence="1">
    <location>
        <position position="223"/>
    </location>
</feature>
<feature type="non-terminal residue" evidence="1">
    <location>
        <position position="1"/>
    </location>
</feature>
<dbReference type="EMBL" id="GDQN01008547">
    <property type="protein sequence ID" value="JAT82507.1"/>
    <property type="molecule type" value="Transcribed_RNA"/>
</dbReference>
<dbReference type="OrthoDB" id="115435at2759"/>
<dbReference type="AlphaFoldDB" id="A0A1E1W6B3"/>
<evidence type="ECO:0000313" key="1">
    <source>
        <dbReference type="EMBL" id="JAT82507.1"/>
    </source>
</evidence>
<dbReference type="Gene3D" id="2.40.70.10">
    <property type="entry name" value="Acid Proteases"/>
    <property type="match status" value="1"/>
</dbReference>
<organism evidence="1">
    <name type="scientific">Pectinophora gossypiella</name>
    <name type="common">Cotton pink bollworm</name>
    <name type="synonym">Depressaria gossypiella</name>
    <dbReference type="NCBI Taxonomy" id="13191"/>
    <lineage>
        <taxon>Eukaryota</taxon>
        <taxon>Metazoa</taxon>
        <taxon>Ecdysozoa</taxon>
        <taxon>Arthropoda</taxon>
        <taxon>Hexapoda</taxon>
        <taxon>Insecta</taxon>
        <taxon>Pterygota</taxon>
        <taxon>Neoptera</taxon>
        <taxon>Endopterygota</taxon>
        <taxon>Lepidoptera</taxon>
        <taxon>Glossata</taxon>
        <taxon>Ditrysia</taxon>
        <taxon>Gelechioidea</taxon>
        <taxon>Gelechiidae</taxon>
        <taxon>Apatetrinae</taxon>
        <taxon>Pectinophora</taxon>
    </lineage>
</organism>
<accession>A0A1E1W6B3</accession>